<organism evidence="3 5">
    <name type="scientific">Clostridium botulinum</name>
    <dbReference type="NCBI Taxonomy" id="1491"/>
    <lineage>
        <taxon>Bacteria</taxon>
        <taxon>Bacillati</taxon>
        <taxon>Bacillota</taxon>
        <taxon>Clostridia</taxon>
        <taxon>Eubacteriales</taxon>
        <taxon>Clostridiaceae</taxon>
        <taxon>Clostridium</taxon>
    </lineage>
</organism>
<gene>
    <name evidence="2" type="ORF">EXM65_10870</name>
    <name evidence="3" type="ORF">FDB51_01125</name>
</gene>
<reference evidence="3 5" key="2">
    <citation type="submission" date="2019-04" db="EMBL/GenBank/DDBJ databases">
        <title>Genome sequencing of Clostridium botulinum Groups I-IV and Clostridium butyricum.</title>
        <authorList>
            <person name="Brunt J."/>
            <person name="Van Vliet A.H.M."/>
            <person name="Stringer S.C."/>
            <person name="Carter A.T."/>
            <person name="Peck M.W."/>
        </authorList>
    </citation>
    <scope>NUCLEOTIDE SEQUENCE [LARGE SCALE GENOMIC DNA]</scope>
    <source>
        <strain evidence="3 5">CB-K-33E</strain>
    </source>
</reference>
<evidence type="ECO:0000313" key="5">
    <source>
        <dbReference type="Proteomes" id="UP000473681"/>
    </source>
</evidence>
<dbReference type="Proteomes" id="UP000473681">
    <property type="component" value="Unassembled WGS sequence"/>
</dbReference>
<evidence type="ECO:0000313" key="2">
    <source>
        <dbReference type="EMBL" id="NFA43065.1"/>
    </source>
</evidence>
<sequence length="180" mass="20973">MSIFNSKKELNVEIGEIKESLVDYSKSIEELTMYYDEQLELIKQERNELATLELMMLGYAIDFIEWIKEVFKIELTLGEESLSEFDRILEDVHQMYMKNGLREEVLNDLLKKCSGYFGLVILSNYKGNWVDSNLGPAIQINGVNAFVYNCIKRRIQSNEDSDIIAFYYALGESLDENFLM</sequence>
<dbReference type="OrthoDB" id="2085983at2"/>
<name>A0A0C2N2T7_CLOBO</name>
<dbReference type="EMBL" id="SWVK01000001">
    <property type="protein sequence ID" value="NFN33754.1"/>
    <property type="molecule type" value="Genomic_DNA"/>
</dbReference>
<dbReference type="EMBL" id="SGKU01000029">
    <property type="protein sequence ID" value="NFA43065.1"/>
    <property type="molecule type" value="Genomic_DNA"/>
</dbReference>
<reference evidence="2 4" key="1">
    <citation type="submission" date="2019-02" db="EMBL/GenBank/DDBJ databases">
        <title>Genome sequencing of Clostridium botulinum clinical isolates.</title>
        <authorList>
            <person name="Brunt J."/>
            <person name="Van Vliet A.H.M."/>
            <person name="Stringer S.C."/>
            <person name="Grant K.A."/>
            <person name="Carter A.C."/>
            <person name="Peck M.W."/>
        </authorList>
    </citation>
    <scope>NUCLEOTIDE SEQUENCE [LARGE SCALE GENOMIC DNA]</scope>
    <source>
        <strain evidence="2 4">H113700579</strain>
    </source>
</reference>
<evidence type="ECO:0000313" key="3">
    <source>
        <dbReference type="EMBL" id="NFN33754.1"/>
    </source>
</evidence>
<evidence type="ECO:0000313" key="4">
    <source>
        <dbReference type="Proteomes" id="UP000472355"/>
    </source>
</evidence>
<evidence type="ECO:0000256" key="1">
    <source>
        <dbReference type="SAM" id="Coils"/>
    </source>
</evidence>
<comment type="caution">
    <text evidence="3">The sequence shown here is derived from an EMBL/GenBank/DDBJ whole genome shotgun (WGS) entry which is preliminary data.</text>
</comment>
<dbReference type="RefSeq" id="WP_017825652.1">
    <property type="nucleotide sequence ID" value="NZ_JACBBZ010000003.1"/>
</dbReference>
<dbReference type="AlphaFoldDB" id="A0A0C2N2T7"/>
<feature type="coiled-coil region" evidence="1">
    <location>
        <begin position="28"/>
        <end position="55"/>
    </location>
</feature>
<protein>
    <submittedName>
        <fullName evidence="3">Uncharacterized protein</fullName>
    </submittedName>
</protein>
<dbReference type="Proteomes" id="UP000472355">
    <property type="component" value="Unassembled WGS sequence"/>
</dbReference>
<proteinExistence type="predicted"/>
<keyword evidence="1" id="KW-0175">Coiled coil</keyword>
<accession>A0A0C2N2T7</accession>